<dbReference type="Gene3D" id="1.20.1070.10">
    <property type="entry name" value="Rhodopsin 7-helix transmembrane proteins"/>
    <property type="match status" value="1"/>
</dbReference>
<dbReference type="SUPFAM" id="SSF81321">
    <property type="entry name" value="Family A G protein-coupled receptor-like"/>
    <property type="match status" value="1"/>
</dbReference>
<dbReference type="InterPro" id="IPR052921">
    <property type="entry name" value="GPCR1_Superfamily_Member"/>
</dbReference>
<evidence type="ECO:0000313" key="8">
    <source>
        <dbReference type="EMBL" id="CAL1572566.1"/>
    </source>
</evidence>
<dbReference type="PANTHER" id="PTHR26451:SF866">
    <property type="entry name" value="ODORANT RECEPTOR-RELATED"/>
    <property type="match status" value="1"/>
</dbReference>
<dbReference type="Pfam" id="PF00001">
    <property type="entry name" value="7tm_1"/>
    <property type="match status" value="1"/>
</dbReference>
<evidence type="ECO:0000256" key="2">
    <source>
        <dbReference type="ARBA" id="ARBA00022692"/>
    </source>
</evidence>
<feature type="transmembrane region" description="Helical" evidence="6">
    <location>
        <begin position="144"/>
        <end position="166"/>
    </location>
</feature>
<dbReference type="AlphaFoldDB" id="A0AAV2J4M0"/>
<name>A0AAV2J4M0_KNICA</name>
<evidence type="ECO:0000256" key="5">
    <source>
        <dbReference type="SAM" id="MobiDB-lite"/>
    </source>
</evidence>
<evidence type="ECO:0000259" key="7">
    <source>
        <dbReference type="PROSITE" id="PS50262"/>
    </source>
</evidence>
<keyword evidence="2 6" id="KW-0812">Transmembrane</keyword>
<evidence type="ECO:0000256" key="4">
    <source>
        <dbReference type="ARBA" id="ARBA00023136"/>
    </source>
</evidence>
<keyword evidence="4 6" id="KW-0472">Membrane</keyword>
<feature type="compositionally biased region" description="Low complexity" evidence="5">
    <location>
        <begin position="1"/>
        <end position="18"/>
    </location>
</feature>
<sequence>MDPNQNSSNTSLGSSSSSARPHDKGERLMLAFVTSVPCGLFFFVNGCILSVLRSKPQFSQCPRYVLLFNLVFADTVLMAQGQMMYLLATYQVWISYPLCIFLNTVCFVSDQISPYTLIFMSLERCVAVCFPFRHSTVVTLRNTHFVIMLTWAVSTADVLVRVILLMEFPFHLLPDLQMRHFCSTFIIQISPKAQLYHTLYTYFLFTLSAVVISSSFVAVMVVACLASDDKAQAEKTRNTLLLHMFQLGLNLLSVMNMHLFVVVSMCCNAGVSTRLLILVYVCVVLMPRCLSALTYGLRDPTLRPALGAHVCCGLRLRAGRLQLKGRVVVTRH</sequence>
<evidence type="ECO:0000256" key="3">
    <source>
        <dbReference type="ARBA" id="ARBA00022989"/>
    </source>
</evidence>
<accession>A0AAV2J4M0</accession>
<dbReference type="GO" id="GO:0005549">
    <property type="term" value="F:odorant binding"/>
    <property type="evidence" value="ECO:0007669"/>
    <property type="project" value="TreeGrafter"/>
</dbReference>
<dbReference type="PANTHER" id="PTHR26451">
    <property type="entry name" value="G_PROTEIN_RECEP_F1_2 DOMAIN-CONTAINING PROTEIN"/>
    <property type="match status" value="1"/>
</dbReference>
<organism evidence="8 9">
    <name type="scientific">Knipowitschia caucasica</name>
    <name type="common">Caucasian dwarf goby</name>
    <name type="synonym">Pomatoschistus caucasicus</name>
    <dbReference type="NCBI Taxonomy" id="637954"/>
    <lineage>
        <taxon>Eukaryota</taxon>
        <taxon>Metazoa</taxon>
        <taxon>Chordata</taxon>
        <taxon>Craniata</taxon>
        <taxon>Vertebrata</taxon>
        <taxon>Euteleostomi</taxon>
        <taxon>Actinopterygii</taxon>
        <taxon>Neopterygii</taxon>
        <taxon>Teleostei</taxon>
        <taxon>Neoteleostei</taxon>
        <taxon>Acanthomorphata</taxon>
        <taxon>Gobiaria</taxon>
        <taxon>Gobiiformes</taxon>
        <taxon>Gobioidei</taxon>
        <taxon>Gobiidae</taxon>
        <taxon>Gobiinae</taxon>
        <taxon>Knipowitschia</taxon>
    </lineage>
</organism>
<keyword evidence="3 6" id="KW-1133">Transmembrane helix</keyword>
<dbReference type="EMBL" id="OZ035833">
    <property type="protein sequence ID" value="CAL1572566.1"/>
    <property type="molecule type" value="Genomic_DNA"/>
</dbReference>
<proteinExistence type="predicted"/>
<feature type="region of interest" description="Disordered" evidence="5">
    <location>
        <begin position="1"/>
        <end position="21"/>
    </location>
</feature>
<dbReference type="CDD" id="cd00637">
    <property type="entry name" value="7tm_classA_rhodopsin-like"/>
    <property type="match status" value="1"/>
</dbReference>
<feature type="transmembrane region" description="Helical" evidence="6">
    <location>
        <begin position="64"/>
        <end position="88"/>
    </location>
</feature>
<comment type="subcellular location">
    <subcellularLocation>
        <location evidence="1">Membrane</location>
    </subcellularLocation>
</comment>
<evidence type="ECO:0000256" key="6">
    <source>
        <dbReference type="SAM" id="Phobius"/>
    </source>
</evidence>
<feature type="transmembrane region" description="Helical" evidence="6">
    <location>
        <begin position="28"/>
        <end position="52"/>
    </location>
</feature>
<feature type="transmembrane region" description="Helical" evidence="6">
    <location>
        <begin position="277"/>
        <end position="297"/>
    </location>
</feature>
<dbReference type="GO" id="GO:0004930">
    <property type="term" value="F:G protein-coupled receptor activity"/>
    <property type="evidence" value="ECO:0007669"/>
    <property type="project" value="InterPro"/>
</dbReference>
<dbReference type="GO" id="GO:0016020">
    <property type="term" value="C:membrane"/>
    <property type="evidence" value="ECO:0007669"/>
    <property type="project" value="UniProtKB-SubCell"/>
</dbReference>
<feature type="transmembrane region" description="Helical" evidence="6">
    <location>
        <begin position="247"/>
        <end position="271"/>
    </location>
</feature>
<reference evidence="8 9" key="1">
    <citation type="submission" date="2024-04" db="EMBL/GenBank/DDBJ databases">
        <authorList>
            <person name="Waldvogel A.-M."/>
            <person name="Schoenle A."/>
        </authorList>
    </citation>
    <scope>NUCLEOTIDE SEQUENCE [LARGE SCALE GENOMIC DNA]</scope>
</reference>
<dbReference type="GO" id="GO:0004984">
    <property type="term" value="F:olfactory receptor activity"/>
    <property type="evidence" value="ECO:0007669"/>
    <property type="project" value="TreeGrafter"/>
</dbReference>
<evidence type="ECO:0000256" key="1">
    <source>
        <dbReference type="ARBA" id="ARBA00004370"/>
    </source>
</evidence>
<evidence type="ECO:0000313" key="9">
    <source>
        <dbReference type="Proteomes" id="UP001497482"/>
    </source>
</evidence>
<dbReference type="PROSITE" id="PS50262">
    <property type="entry name" value="G_PROTEIN_RECEP_F1_2"/>
    <property type="match status" value="1"/>
</dbReference>
<dbReference type="Proteomes" id="UP001497482">
    <property type="component" value="Chromosome 11"/>
</dbReference>
<protein>
    <recommendedName>
        <fullName evidence="7">G-protein coupled receptors family 1 profile domain-containing protein</fullName>
    </recommendedName>
</protein>
<dbReference type="InterPro" id="IPR017452">
    <property type="entry name" value="GPCR_Rhodpsn_7TM"/>
</dbReference>
<feature type="transmembrane region" description="Helical" evidence="6">
    <location>
        <begin position="200"/>
        <end position="226"/>
    </location>
</feature>
<feature type="domain" description="G-protein coupled receptors family 1 profile" evidence="7">
    <location>
        <begin position="44"/>
        <end position="295"/>
    </location>
</feature>
<dbReference type="InterPro" id="IPR000276">
    <property type="entry name" value="GPCR_Rhodpsn"/>
</dbReference>
<keyword evidence="9" id="KW-1185">Reference proteome</keyword>
<dbReference type="FunFam" id="1.20.1070.10:FF:000096">
    <property type="entry name" value="Odorant receptor 131-2"/>
    <property type="match status" value="1"/>
</dbReference>
<gene>
    <name evidence="8" type="ORF">KC01_LOCUS4590</name>
</gene>